<dbReference type="Gene3D" id="3.40.50.2300">
    <property type="match status" value="1"/>
</dbReference>
<evidence type="ECO:0000313" key="1">
    <source>
        <dbReference type="EMBL" id="MFC4691820.1"/>
    </source>
</evidence>
<organism evidence="1 2">
    <name type="scientific">Geodermatophilus arenarius</name>
    <dbReference type="NCBI Taxonomy" id="1137990"/>
    <lineage>
        <taxon>Bacteria</taxon>
        <taxon>Bacillati</taxon>
        <taxon>Actinomycetota</taxon>
        <taxon>Actinomycetes</taxon>
        <taxon>Geodermatophilales</taxon>
        <taxon>Geodermatophilaceae</taxon>
        <taxon>Geodermatophilus</taxon>
    </lineage>
</organism>
<evidence type="ECO:0008006" key="3">
    <source>
        <dbReference type="Google" id="ProtNLM"/>
    </source>
</evidence>
<protein>
    <recommendedName>
        <fullName evidence="3">LacI family transcriptional regulator</fullName>
    </recommendedName>
</protein>
<dbReference type="RefSeq" id="WP_387984833.1">
    <property type="nucleotide sequence ID" value="NZ_JBHSGR010000001.1"/>
</dbReference>
<gene>
    <name evidence="1" type="ORF">ACFO3M_00290</name>
</gene>
<evidence type="ECO:0000313" key="2">
    <source>
        <dbReference type="Proteomes" id="UP001596025"/>
    </source>
</evidence>
<keyword evidence="2" id="KW-1185">Reference proteome</keyword>
<comment type="caution">
    <text evidence="1">The sequence shown here is derived from an EMBL/GenBank/DDBJ whole genome shotgun (WGS) entry which is preliminary data.</text>
</comment>
<accession>A0ABV9LE84</accession>
<name>A0ABV9LE84_9ACTN</name>
<reference evidence="2" key="1">
    <citation type="journal article" date="2019" name="Int. J. Syst. Evol. Microbiol.">
        <title>The Global Catalogue of Microorganisms (GCM) 10K type strain sequencing project: providing services to taxonomists for standard genome sequencing and annotation.</title>
        <authorList>
            <consortium name="The Broad Institute Genomics Platform"/>
            <consortium name="The Broad Institute Genome Sequencing Center for Infectious Disease"/>
            <person name="Wu L."/>
            <person name="Ma J."/>
        </authorList>
    </citation>
    <scope>NUCLEOTIDE SEQUENCE [LARGE SCALE GENOMIC DNA]</scope>
    <source>
        <strain evidence="2">CCUG 62763</strain>
    </source>
</reference>
<sequence length="44" mass="4871">MTTVAQPLGEMTRQMTDLVPRRVEGSAEVEARVCPTRLVRRASA</sequence>
<dbReference type="EMBL" id="JBHSGR010000001">
    <property type="protein sequence ID" value="MFC4691820.1"/>
    <property type="molecule type" value="Genomic_DNA"/>
</dbReference>
<proteinExistence type="predicted"/>
<dbReference type="Proteomes" id="UP001596025">
    <property type="component" value="Unassembled WGS sequence"/>
</dbReference>